<dbReference type="OrthoDB" id="9090890at2"/>
<protein>
    <submittedName>
        <fullName evidence="1">DUF3788 family protein</fullName>
    </submittedName>
</protein>
<dbReference type="EMBL" id="WBZB01000028">
    <property type="protein sequence ID" value="KAB3529584.1"/>
    <property type="molecule type" value="Genomic_DNA"/>
</dbReference>
<accession>A0A833HNF6</accession>
<name>A0A833HNF6_9FIRM</name>
<evidence type="ECO:0000313" key="1">
    <source>
        <dbReference type="EMBL" id="KAB3529584.1"/>
    </source>
</evidence>
<comment type="caution">
    <text evidence="1">The sequence shown here is derived from an EMBL/GenBank/DDBJ whole genome shotgun (WGS) entry which is preliminary data.</text>
</comment>
<sequence>MGKEILTRCGYRCDLCLAYKENIENDDKRQLLSDGWFKFFGFRIEVDKIYCEGCISSDCLTANLIDTGCPVRPCVIDHGYEDCSQCDDFICEKLEERAVRLENIQEKFQEKIKRNEYHHFIKPYENVNRLNEQIKSHGKYSRMFNERIEPTENSMRKFIGESHIVELWDRLITAIESNYNLDKCMKFGGKNYGWELQYKKGKKTIISIHPERKAFTILFTFGGKELESFELIKDQVSKLTLDLVNSTKQYHDGKWIWLRVTEDVPFNDVLILL</sequence>
<keyword evidence="2" id="KW-1185">Reference proteome</keyword>
<dbReference type="InterPro" id="IPR024265">
    <property type="entry name" value="DUF3788"/>
</dbReference>
<reference evidence="1 2" key="1">
    <citation type="submission" date="2019-10" db="EMBL/GenBank/DDBJ databases">
        <title>Alkaliphilus serpentinus sp. nov. and Alkaliphilus pronyensis sp. nov., two novel anaerobic alkaliphilic species isolated from the serpentinized-hosted hydrothermal field of the Prony Bay (New Caledonia).</title>
        <authorList>
            <person name="Postec A."/>
        </authorList>
    </citation>
    <scope>NUCLEOTIDE SEQUENCE [LARGE SCALE GENOMIC DNA]</scope>
    <source>
        <strain evidence="1 2">LacT</strain>
    </source>
</reference>
<organism evidence="1 2">
    <name type="scientific">Alkaliphilus serpentinus</name>
    <dbReference type="NCBI Taxonomy" id="1482731"/>
    <lineage>
        <taxon>Bacteria</taxon>
        <taxon>Bacillati</taxon>
        <taxon>Bacillota</taxon>
        <taxon>Clostridia</taxon>
        <taxon>Peptostreptococcales</taxon>
        <taxon>Natronincolaceae</taxon>
        <taxon>Alkaliphilus</taxon>
    </lineage>
</organism>
<dbReference type="AlphaFoldDB" id="A0A833HNF6"/>
<dbReference type="RefSeq" id="WP_151866031.1">
    <property type="nucleotide sequence ID" value="NZ_WBZB01000028.1"/>
</dbReference>
<dbReference type="Pfam" id="PF12675">
    <property type="entry name" value="DUF3795"/>
    <property type="match status" value="1"/>
</dbReference>
<dbReference type="Pfam" id="PF12663">
    <property type="entry name" value="DUF3788"/>
    <property type="match status" value="1"/>
</dbReference>
<evidence type="ECO:0000313" key="2">
    <source>
        <dbReference type="Proteomes" id="UP000465601"/>
    </source>
</evidence>
<dbReference type="Proteomes" id="UP000465601">
    <property type="component" value="Unassembled WGS sequence"/>
</dbReference>
<gene>
    <name evidence="1" type="ORF">F8153_09010</name>
</gene>
<dbReference type="InterPro" id="IPR024227">
    <property type="entry name" value="DUF3795"/>
</dbReference>
<proteinExistence type="predicted"/>